<dbReference type="InterPro" id="IPR003362">
    <property type="entry name" value="Bact_transf"/>
</dbReference>
<gene>
    <name evidence="4" type="ORF">FHS27_004127</name>
</gene>
<evidence type="ECO:0000313" key="4">
    <source>
        <dbReference type="EMBL" id="MBB3208299.1"/>
    </source>
</evidence>
<evidence type="ECO:0000256" key="2">
    <source>
        <dbReference type="SAM" id="MobiDB-lite"/>
    </source>
</evidence>
<dbReference type="GO" id="GO:0016780">
    <property type="term" value="F:phosphotransferase activity, for other substituted phosphate groups"/>
    <property type="evidence" value="ECO:0007669"/>
    <property type="project" value="TreeGrafter"/>
</dbReference>
<name>A0A7W5H7C4_9BACT</name>
<comment type="similarity">
    <text evidence="1">Belongs to the bacterial sugar transferase family.</text>
</comment>
<protein>
    <submittedName>
        <fullName evidence="4">Lipopolysaccharide/colanic/teichoic acid biosynthesis glycosyltransferase</fullName>
    </submittedName>
</protein>
<comment type="caution">
    <text evidence="4">The sequence shown here is derived from an EMBL/GenBank/DDBJ whole genome shotgun (WGS) entry which is preliminary data.</text>
</comment>
<evidence type="ECO:0000256" key="1">
    <source>
        <dbReference type="ARBA" id="ARBA00006464"/>
    </source>
</evidence>
<proteinExistence type="inferred from homology"/>
<keyword evidence="4" id="KW-0808">Transferase</keyword>
<evidence type="ECO:0000313" key="5">
    <source>
        <dbReference type="Proteomes" id="UP000536179"/>
    </source>
</evidence>
<dbReference type="Proteomes" id="UP000536179">
    <property type="component" value="Unassembled WGS sequence"/>
</dbReference>
<keyword evidence="5" id="KW-1185">Reference proteome</keyword>
<reference evidence="4 5" key="1">
    <citation type="submission" date="2020-08" db="EMBL/GenBank/DDBJ databases">
        <title>Genomic Encyclopedia of Type Strains, Phase III (KMG-III): the genomes of soil and plant-associated and newly described type strains.</title>
        <authorList>
            <person name="Whitman W."/>
        </authorList>
    </citation>
    <scope>NUCLEOTIDE SEQUENCE [LARGE SCALE GENOMIC DNA]</scope>
    <source>
        <strain evidence="4 5">CECT 8075</strain>
    </source>
</reference>
<feature type="region of interest" description="Disordered" evidence="2">
    <location>
        <begin position="163"/>
        <end position="188"/>
    </location>
</feature>
<dbReference type="PANTHER" id="PTHR30576">
    <property type="entry name" value="COLANIC BIOSYNTHESIS UDP-GLUCOSE LIPID CARRIER TRANSFERASE"/>
    <property type="match status" value="1"/>
</dbReference>
<organism evidence="4 5">
    <name type="scientific">Aporhodopirellula rubra</name>
    <dbReference type="NCBI Taxonomy" id="980271"/>
    <lineage>
        <taxon>Bacteria</taxon>
        <taxon>Pseudomonadati</taxon>
        <taxon>Planctomycetota</taxon>
        <taxon>Planctomycetia</taxon>
        <taxon>Pirellulales</taxon>
        <taxon>Pirellulaceae</taxon>
        <taxon>Aporhodopirellula</taxon>
    </lineage>
</organism>
<dbReference type="PANTHER" id="PTHR30576:SF10">
    <property type="entry name" value="SLL5057 PROTEIN"/>
    <property type="match status" value="1"/>
</dbReference>
<accession>A0A7W5H7C4</accession>
<sequence>MFPFLKRRARDRGWLAWPTASALGSRRALLLSPRQFDREIARERVRSTRRSIPFCVLTIELVSIVAMNKATKGNPDAISEKNKKGATPSLVKKQSRKLVDLMHRNLRMTDEKGVLSSTRYGVLLVDTPEMGGRAVLDRMTLLFVGAGLDVKLSLQVYDPEGFGDQEDEKVVSEGRRRDDSDQGDWVRRPSGMMDVTTAVLEKPSVQVDVAGSVPVHVPGEATGSVKQTNRPFTSMPRDAVSGAAVSPADVSAETRVSIASEDSTHHWPWASRVAKRVVDVVGASVGLVLTGPFIVLAMAVIKWSDGGPALFCQTREGRYGRPFTIFKLRTMVVDAEKAQAALRASSHRDGPAFKISRDPRVTKVGHFLRATCLDELPQLINVLKGDMSLVGPRPLPWHESRACERWHRRRLDVRPGLTCIWQIDKSKAESFDDWMRMDLQYIDRLGFFRDLQLIARTVIVPVTGRGGE</sequence>
<dbReference type="RefSeq" id="WP_184306525.1">
    <property type="nucleotide sequence ID" value="NZ_JACHXU010000015.1"/>
</dbReference>
<dbReference type="Pfam" id="PF02397">
    <property type="entry name" value="Bac_transf"/>
    <property type="match status" value="1"/>
</dbReference>
<dbReference type="AlphaFoldDB" id="A0A7W5H7C4"/>
<evidence type="ECO:0000259" key="3">
    <source>
        <dbReference type="Pfam" id="PF02397"/>
    </source>
</evidence>
<feature type="compositionally biased region" description="Basic and acidic residues" evidence="2">
    <location>
        <begin position="168"/>
        <end position="187"/>
    </location>
</feature>
<dbReference type="EMBL" id="JACHXU010000015">
    <property type="protein sequence ID" value="MBB3208299.1"/>
    <property type="molecule type" value="Genomic_DNA"/>
</dbReference>
<feature type="domain" description="Bacterial sugar transferase" evidence="3">
    <location>
        <begin position="275"/>
        <end position="460"/>
    </location>
</feature>